<protein>
    <submittedName>
        <fullName evidence="2">Uncharacterized protein</fullName>
    </submittedName>
</protein>
<dbReference type="Proteomes" id="UP001428774">
    <property type="component" value="Unassembled WGS sequence"/>
</dbReference>
<accession>A0AAW9SCK2</accession>
<feature type="region of interest" description="Disordered" evidence="1">
    <location>
        <begin position="12"/>
        <end position="69"/>
    </location>
</feature>
<name>A0AAW9SCK2_9RHOB</name>
<reference evidence="2 3" key="1">
    <citation type="submission" date="2024-05" db="EMBL/GenBank/DDBJ databases">
        <title>Genome sequence of Ponticoccus litoralis KCCM 90028.</title>
        <authorList>
            <person name="Kim J.M."/>
            <person name="Lee J.K."/>
            <person name="Choi B.J."/>
            <person name="Bayburt H."/>
            <person name="Baek J.H."/>
            <person name="Jeon C.O."/>
        </authorList>
    </citation>
    <scope>NUCLEOTIDE SEQUENCE [LARGE SCALE GENOMIC DNA]</scope>
    <source>
        <strain evidence="2 3">KCCM 90028</strain>
    </source>
</reference>
<evidence type="ECO:0000313" key="2">
    <source>
        <dbReference type="EMBL" id="MEN9062514.1"/>
    </source>
</evidence>
<keyword evidence="3" id="KW-1185">Reference proteome</keyword>
<evidence type="ECO:0000313" key="3">
    <source>
        <dbReference type="Proteomes" id="UP001428774"/>
    </source>
</evidence>
<gene>
    <name evidence="2" type="ORF">ABFB10_17490</name>
</gene>
<evidence type="ECO:0000256" key="1">
    <source>
        <dbReference type="SAM" id="MobiDB-lite"/>
    </source>
</evidence>
<dbReference type="EMBL" id="JBDNCH010000002">
    <property type="protein sequence ID" value="MEN9062514.1"/>
    <property type="molecule type" value="Genomic_DNA"/>
</dbReference>
<dbReference type="RefSeq" id="WP_347167475.1">
    <property type="nucleotide sequence ID" value="NZ_JBDNCH010000002.1"/>
</dbReference>
<dbReference type="AlphaFoldDB" id="A0AAW9SCK2"/>
<sequence length="123" mass="11639">MTSIFTAAAYAPAAQQVQHPGASADGTPPGQARKEAGASSAAPNGAGLPVATGQVTQATGANPAPAVTPTAASAQTVRAFAAAVNGRGDPVAPEDIACAAGQGYRDAAGAMAGGEIGKLLITA</sequence>
<comment type="caution">
    <text evidence="2">The sequence shown here is derived from an EMBL/GenBank/DDBJ whole genome shotgun (WGS) entry which is preliminary data.</text>
</comment>
<proteinExistence type="predicted"/>
<feature type="compositionally biased region" description="Low complexity" evidence="1">
    <location>
        <begin position="37"/>
        <end position="47"/>
    </location>
</feature>
<organism evidence="2 3">
    <name type="scientific">Ponticoccus litoralis</name>
    <dbReference type="NCBI Taxonomy" id="422297"/>
    <lineage>
        <taxon>Bacteria</taxon>
        <taxon>Pseudomonadati</taxon>
        <taxon>Pseudomonadota</taxon>
        <taxon>Alphaproteobacteria</taxon>
        <taxon>Rhodobacterales</taxon>
        <taxon>Roseobacteraceae</taxon>
        <taxon>Ponticoccus</taxon>
    </lineage>
</organism>
<feature type="compositionally biased region" description="Low complexity" evidence="1">
    <location>
        <begin position="58"/>
        <end position="69"/>
    </location>
</feature>